<dbReference type="EMBL" id="BAAAOA010000014">
    <property type="protein sequence ID" value="GAA1754280.1"/>
    <property type="molecule type" value="Genomic_DNA"/>
</dbReference>
<evidence type="ECO:0000256" key="1">
    <source>
        <dbReference type="SAM" id="MobiDB-lite"/>
    </source>
</evidence>
<dbReference type="Proteomes" id="UP001501204">
    <property type="component" value="Unassembled WGS sequence"/>
</dbReference>
<name>A0ABP4WKS1_9MICC</name>
<protein>
    <submittedName>
        <fullName evidence="2">Uncharacterized protein</fullName>
    </submittedName>
</protein>
<sequence length="68" mass="6621">MAEASCCTEYSRPGSISPAVIARRTAAITCTASELPVVAVTDGNEGAAAPGRLSAGDPATERGGAVTG</sequence>
<gene>
    <name evidence="2" type="ORF">GCM10009767_11720</name>
</gene>
<evidence type="ECO:0000313" key="2">
    <source>
        <dbReference type="EMBL" id="GAA1754280.1"/>
    </source>
</evidence>
<reference evidence="3" key="1">
    <citation type="journal article" date="2019" name="Int. J. Syst. Evol. Microbiol.">
        <title>The Global Catalogue of Microorganisms (GCM) 10K type strain sequencing project: providing services to taxonomists for standard genome sequencing and annotation.</title>
        <authorList>
            <consortium name="The Broad Institute Genomics Platform"/>
            <consortium name="The Broad Institute Genome Sequencing Center for Infectious Disease"/>
            <person name="Wu L."/>
            <person name="Ma J."/>
        </authorList>
    </citation>
    <scope>NUCLEOTIDE SEQUENCE [LARGE SCALE GENOMIC DNA]</scope>
    <source>
        <strain evidence="3">JCM 14735</strain>
    </source>
</reference>
<organism evidence="2 3">
    <name type="scientific">Kocuria aegyptia</name>
    <dbReference type="NCBI Taxonomy" id="330943"/>
    <lineage>
        <taxon>Bacteria</taxon>
        <taxon>Bacillati</taxon>
        <taxon>Actinomycetota</taxon>
        <taxon>Actinomycetes</taxon>
        <taxon>Micrococcales</taxon>
        <taxon>Micrococcaceae</taxon>
        <taxon>Kocuria</taxon>
    </lineage>
</organism>
<feature type="region of interest" description="Disordered" evidence="1">
    <location>
        <begin position="45"/>
        <end position="68"/>
    </location>
</feature>
<accession>A0ABP4WKS1</accession>
<proteinExistence type="predicted"/>
<evidence type="ECO:0000313" key="3">
    <source>
        <dbReference type="Proteomes" id="UP001501204"/>
    </source>
</evidence>
<comment type="caution">
    <text evidence="2">The sequence shown here is derived from an EMBL/GenBank/DDBJ whole genome shotgun (WGS) entry which is preliminary data.</text>
</comment>
<keyword evidence="3" id="KW-1185">Reference proteome</keyword>